<reference evidence="2" key="1">
    <citation type="journal article" date="2019" name="Int. J. Syst. Evol. Microbiol.">
        <title>The Global Catalogue of Microorganisms (GCM) 10K type strain sequencing project: providing services to taxonomists for standard genome sequencing and annotation.</title>
        <authorList>
            <consortium name="The Broad Institute Genomics Platform"/>
            <consortium name="The Broad Institute Genome Sequencing Center for Infectious Disease"/>
            <person name="Wu L."/>
            <person name="Ma J."/>
        </authorList>
    </citation>
    <scope>NUCLEOTIDE SEQUENCE [LARGE SCALE GENOMIC DNA]</scope>
    <source>
        <strain evidence="2">KACC 11904</strain>
    </source>
</reference>
<comment type="caution">
    <text evidence="1">The sequence shown here is derived from an EMBL/GenBank/DDBJ whole genome shotgun (WGS) entry which is preliminary data.</text>
</comment>
<dbReference type="InterPro" id="IPR006439">
    <property type="entry name" value="HAD-SF_hydro_IA"/>
</dbReference>
<dbReference type="Gene3D" id="3.40.50.1000">
    <property type="entry name" value="HAD superfamily/HAD-like"/>
    <property type="match status" value="1"/>
</dbReference>
<keyword evidence="2" id="KW-1185">Reference proteome</keyword>
<dbReference type="InterPro" id="IPR050155">
    <property type="entry name" value="HAD-like_hydrolase_sf"/>
</dbReference>
<protein>
    <submittedName>
        <fullName evidence="1">HAD family hydrolase</fullName>
    </submittedName>
</protein>
<dbReference type="Gene3D" id="1.10.150.240">
    <property type="entry name" value="Putative phosphatase, domain 2"/>
    <property type="match status" value="1"/>
</dbReference>
<evidence type="ECO:0000313" key="1">
    <source>
        <dbReference type="EMBL" id="MFC5451240.1"/>
    </source>
</evidence>
<dbReference type="PANTHER" id="PTHR43434">
    <property type="entry name" value="PHOSPHOGLYCOLATE PHOSPHATASE"/>
    <property type="match status" value="1"/>
</dbReference>
<dbReference type="GO" id="GO:0016787">
    <property type="term" value="F:hydrolase activity"/>
    <property type="evidence" value="ECO:0007669"/>
    <property type="project" value="UniProtKB-KW"/>
</dbReference>
<dbReference type="SFLD" id="SFLDS00003">
    <property type="entry name" value="Haloacid_Dehalogenase"/>
    <property type="match status" value="1"/>
</dbReference>
<proteinExistence type="predicted"/>
<dbReference type="SFLD" id="SFLDG01129">
    <property type="entry name" value="C1.5:_HAD__Beta-PGM__Phosphata"/>
    <property type="match status" value="1"/>
</dbReference>
<dbReference type="EMBL" id="JBHSMJ010000031">
    <property type="protein sequence ID" value="MFC5451240.1"/>
    <property type="molecule type" value="Genomic_DNA"/>
</dbReference>
<accession>A0ABW0KCY7</accession>
<dbReference type="InterPro" id="IPR041492">
    <property type="entry name" value="HAD_2"/>
</dbReference>
<dbReference type="SFLD" id="SFLDG01135">
    <property type="entry name" value="C1.5.6:_HAD__Beta-PGM__Phospha"/>
    <property type="match status" value="1"/>
</dbReference>
<dbReference type="PRINTS" id="PR00413">
    <property type="entry name" value="HADHALOGNASE"/>
</dbReference>
<organism evidence="1 2">
    <name type="scientific">Paenibacillus aestuarii</name>
    <dbReference type="NCBI Taxonomy" id="516965"/>
    <lineage>
        <taxon>Bacteria</taxon>
        <taxon>Bacillati</taxon>
        <taxon>Bacillota</taxon>
        <taxon>Bacilli</taxon>
        <taxon>Bacillales</taxon>
        <taxon>Paenibacillaceae</taxon>
        <taxon>Paenibacillus</taxon>
    </lineage>
</organism>
<dbReference type="InterPro" id="IPR036412">
    <property type="entry name" value="HAD-like_sf"/>
</dbReference>
<evidence type="ECO:0000313" key="2">
    <source>
        <dbReference type="Proteomes" id="UP001596044"/>
    </source>
</evidence>
<dbReference type="NCBIfam" id="TIGR01549">
    <property type="entry name" value="HAD-SF-IA-v1"/>
    <property type="match status" value="1"/>
</dbReference>
<name>A0ABW0KCY7_9BACL</name>
<dbReference type="SUPFAM" id="SSF56784">
    <property type="entry name" value="HAD-like"/>
    <property type="match status" value="1"/>
</dbReference>
<sequence length="213" mass="23716">MNKTVILFDFDGTLADTLPASFEAFRTVFKKYDGQDVTNEQLVSMFGPTEDEIITINFAQQAAVAEAIREYYVLYEKAHASMHEINPIQELLILLKEAGKHIAVITGKSRKAFDISSEALQLSQYFDFVVTGDDVEKPKPDPEGIFKAMEFFAAAPDEAVFLGDSNADILAGKAAGVQTYAVQWLSTYQSVKYDVEPDAIFKNIAEFASLFKR</sequence>
<dbReference type="Proteomes" id="UP001596044">
    <property type="component" value="Unassembled WGS sequence"/>
</dbReference>
<dbReference type="Pfam" id="PF13419">
    <property type="entry name" value="HAD_2"/>
    <property type="match status" value="1"/>
</dbReference>
<keyword evidence="1" id="KW-0378">Hydrolase</keyword>
<dbReference type="InterPro" id="IPR023214">
    <property type="entry name" value="HAD_sf"/>
</dbReference>
<dbReference type="NCBIfam" id="TIGR01509">
    <property type="entry name" value="HAD-SF-IA-v3"/>
    <property type="match status" value="1"/>
</dbReference>
<dbReference type="RefSeq" id="WP_270878024.1">
    <property type="nucleotide sequence ID" value="NZ_JAQFVF010000015.1"/>
</dbReference>
<dbReference type="InterPro" id="IPR023198">
    <property type="entry name" value="PGP-like_dom2"/>
</dbReference>
<dbReference type="PANTHER" id="PTHR43434:SF1">
    <property type="entry name" value="PHOSPHOGLYCOLATE PHOSPHATASE"/>
    <property type="match status" value="1"/>
</dbReference>
<gene>
    <name evidence="1" type="ORF">ACFPOG_23680</name>
</gene>